<protein>
    <recommendedName>
        <fullName evidence="4">EF-hand domain-containing protein</fullName>
    </recommendedName>
</protein>
<keyword evidence="1" id="KW-1133">Transmembrane helix</keyword>
<evidence type="ECO:0000256" key="1">
    <source>
        <dbReference type="SAM" id="Phobius"/>
    </source>
</evidence>
<feature type="transmembrane region" description="Helical" evidence="1">
    <location>
        <begin position="601"/>
        <end position="620"/>
    </location>
</feature>
<accession>A0A4R6UK15</accession>
<proteinExistence type="predicted"/>
<organism evidence="2 3">
    <name type="scientific">Permianibacter aggregans</name>
    <dbReference type="NCBI Taxonomy" id="1510150"/>
    <lineage>
        <taxon>Bacteria</taxon>
        <taxon>Pseudomonadati</taxon>
        <taxon>Pseudomonadota</taxon>
        <taxon>Gammaproteobacteria</taxon>
        <taxon>Pseudomonadales</taxon>
        <taxon>Pseudomonadaceae</taxon>
        <taxon>Permianibacter</taxon>
    </lineage>
</organism>
<keyword evidence="1" id="KW-0812">Transmembrane</keyword>
<keyword evidence="1" id="KW-0472">Membrane</keyword>
<dbReference type="AlphaFoldDB" id="A0A4R6UK15"/>
<dbReference type="EMBL" id="SNYM01000017">
    <property type="protein sequence ID" value="TDQ45799.1"/>
    <property type="molecule type" value="Genomic_DNA"/>
</dbReference>
<dbReference type="Proteomes" id="UP000295375">
    <property type="component" value="Unassembled WGS sequence"/>
</dbReference>
<reference evidence="2 3" key="1">
    <citation type="submission" date="2019-03" db="EMBL/GenBank/DDBJ databases">
        <title>Genomic Encyclopedia of Type Strains, Phase IV (KMG-IV): sequencing the most valuable type-strain genomes for metagenomic binning, comparative biology and taxonomic classification.</title>
        <authorList>
            <person name="Goeker M."/>
        </authorList>
    </citation>
    <scope>NUCLEOTIDE SEQUENCE [LARGE SCALE GENOMIC DNA]</scope>
    <source>
        <strain evidence="2 3">DSM 103792</strain>
    </source>
</reference>
<keyword evidence="3" id="KW-1185">Reference proteome</keyword>
<sequence>MAHQWRFFRSGGFDQVRLDSIDDWQQLGSLDKKLWAALSCPVKGLEFDQRTLEYLDSDNDGRVRVEEVQAAVAWCLSVLKQPDVLLKGNELPLAAIDAMSEEGARLQASAQQILQNLKKPEAKALSVDDTKDLSKIFPADQFNGDGVVPEALAHDGEQRQLVRDILVSGFTSTDRSGEPGITADQIDGFLGEAKTWLQWREQGKQVELPFADKTADVHALVQTLKAKVDDFFVRCQLAAYDPQATTALNASSDDFANLSRKLLSTSEVNIDHLPIAHVNAEGRLPLRGGVHPHWREALHKLAEYLNEKNGQEELSLEQWQALNALLQPYDQWLNDKPKTAVSALGDERLQQILQGATIEVLRDLSIKDAAKKSEAESVLDVDKLIRYQANLRDLLRNFVNLEQFYHPKKTAVFQNGRLYIDSRSCDLCVEVLDAGKHAKMANHSGTYLLYLDCHRPGSKENRTIVAAVTAGDSGNLMIGRNGIFYDQQGRDWDATVTKIVEHPISVREAFFMPYRRISRMISEQVQKFAAAKDKEIETKSAAGVGDAAKTAEAGSKAPSTFDVAKFAGIFAAIGLAIGAIGTALAAVITGFLGLLWWQMPLAILGIILLISGPSMLLAWFKLRRRNLAPLLDANGWAVNADAKISIAFGRELTALAELPEGSRRSLKDPYEPKSVMPGIVLLAVLIIAVWWLWREGLLSQWFG</sequence>
<name>A0A4R6UK15_9GAMM</name>
<comment type="caution">
    <text evidence="2">The sequence shown here is derived from an EMBL/GenBank/DDBJ whole genome shotgun (WGS) entry which is preliminary data.</text>
</comment>
<gene>
    <name evidence="2" type="ORF">EV696_11732</name>
</gene>
<evidence type="ECO:0000313" key="2">
    <source>
        <dbReference type="EMBL" id="TDQ45799.1"/>
    </source>
</evidence>
<dbReference type="RefSeq" id="WP_133592366.1">
    <property type="nucleotide sequence ID" value="NZ_CP037953.1"/>
</dbReference>
<dbReference type="OrthoDB" id="9785737at2"/>
<feature type="transmembrane region" description="Helical" evidence="1">
    <location>
        <begin position="566"/>
        <end position="595"/>
    </location>
</feature>
<evidence type="ECO:0008006" key="4">
    <source>
        <dbReference type="Google" id="ProtNLM"/>
    </source>
</evidence>
<evidence type="ECO:0000313" key="3">
    <source>
        <dbReference type="Proteomes" id="UP000295375"/>
    </source>
</evidence>
<feature type="transmembrane region" description="Helical" evidence="1">
    <location>
        <begin position="674"/>
        <end position="693"/>
    </location>
</feature>